<reference evidence="2" key="1">
    <citation type="submission" date="2016-11" db="UniProtKB">
        <authorList>
            <consortium name="WormBaseParasite"/>
        </authorList>
    </citation>
    <scope>IDENTIFICATION</scope>
</reference>
<dbReference type="AlphaFoldDB" id="A0A1I7UKU9"/>
<dbReference type="WBParaSite" id="Csp11.Scaffold630.g16967.t1">
    <property type="protein sequence ID" value="Csp11.Scaffold630.g16967.t1"/>
    <property type="gene ID" value="Csp11.Scaffold630.g16967"/>
</dbReference>
<protein>
    <submittedName>
        <fullName evidence="2">BTB domain-containing protein</fullName>
    </submittedName>
</protein>
<evidence type="ECO:0000313" key="2">
    <source>
        <dbReference type="WBParaSite" id="Csp11.Scaffold630.g16967.t1"/>
    </source>
</evidence>
<sequence length="317" mass="37751">MGDRHKYSHNRNVFFKNARWHMTMNNFPMFSIGPVGGLHGWYLTLRNEVRNDGTYFGPCIYTNTNRSNKCRYYFSIMKNDGSSKFLGESSEFFDRDYGPSVKIPVSEWLNEKNGYLTDGGIRIEYGFQIEGFWYCKKDWTFNFLDRVFDCEKKKNMITFHKVAFSEEKNFLYCHKQLLAHHSSYFNPNLEGNFLVTRDINNIQFIYFLLISHGVRNRVNMKMFDYPLFQAQKYKLSNVVKLIDRELVLGTPDIRCIYPDKLKLTVDEAIEYDLQYYLAKLLREQRSLKRLAKKLKNVDLETVSGESMKKLVRFFLYQ</sequence>
<keyword evidence="1" id="KW-1185">Reference proteome</keyword>
<name>A0A1I7UKU9_9PELO</name>
<evidence type="ECO:0000313" key="1">
    <source>
        <dbReference type="Proteomes" id="UP000095282"/>
    </source>
</evidence>
<proteinExistence type="predicted"/>
<dbReference type="Proteomes" id="UP000095282">
    <property type="component" value="Unplaced"/>
</dbReference>
<organism evidence="1 2">
    <name type="scientific">Caenorhabditis tropicalis</name>
    <dbReference type="NCBI Taxonomy" id="1561998"/>
    <lineage>
        <taxon>Eukaryota</taxon>
        <taxon>Metazoa</taxon>
        <taxon>Ecdysozoa</taxon>
        <taxon>Nematoda</taxon>
        <taxon>Chromadorea</taxon>
        <taxon>Rhabditida</taxon>
        <taxon>Rhabditina</taxon>
        <taxon>Rhabditomorpha</taxon>
        <taxon>Rhabditoidea</taxon>
        <taxon>Rhabditidae</taxon>
        <taxon>Peloderinae</taxon>
        <taxon>Caenorhabditis</taxon>
    </lineage>
</organism>
<accession>A0A1I7UKU9</accession>